<dbReference type="PANTHER" id="PTHR35793">
    <property type="entry name" value="INNER MEMBRANE PROTEIN YJIG"/>
    <property type="match status" value="1"/>
</dbReference>
<organism evidence="3 4">
    <name type="scientific">Caldanaerobius fijiensis DSM 17918</name>
    <dbReference type="NCBI Taxonomy" id="1121256"/>
    <lineage>
        <taxon>Bacteria</taxon>
        <taxon>Bacillati</taxon>
        <taxon>Bacillota</taxon>
        <taxon>Clostridia</taxon>
        <taxon>Thermoanaerobacterales</taxon>
        <taxon>Thermoanaerobacteraceae</taxon>
        <taxon>Caldanaerobius</taxon>
    </lineage>
</organism>
<sequence length="176" mass="19140">MYVFQILSRWAVPFILSIIFFIGFIKKMPLYEIFIDGAREGFDTVIKIIPPLVAMFVAIGMFRASGAMDMIVKALSPITSIIGMPAELLPLALMRPLSGGASLGIVSDLLKNYGPDTIIGKMASIMYGSTETTIYVLTVYFGSIGIKNVRHALIAGLLTDLCSMVFAVLITHLISN</sequence>
<evidence type="ECO:0000313" key="3">
    <source>
        <dbReference type="EMBL" id="SHE87401.1"/>
    </source>
</evidence>
<dbReference type="Pfam" id="PF07670">
    <property type="entry name" value="Gate"/>
    <property type="match status" value="1"/>
</dbReference>
<accession>A0A1M4X1M1</accession>
<feature type="domain" description="Nucleoside transporter/FeoB GTPase Gate" evidence="2">
    <location>
        <begin position="45"/>
        <end position="147"/>
    </location>
</feature>
<feature type="transmembrane region" description="Helical" evidence="1">
    <location>
        <begin position="45"/>
        <end position="62"/>
    </location>
</feature>
<dbReference type="STRING" id="1121256.SAMN02746089_00924"/>
<gene>
    <name evidence="3" type="ORF">SAMN02746089_00924</name>
</gene>
<keyword evidence="1" id="KW-0472">Membrane</keyword>
<dbReference type="InterPro" id="IPR052549">
    <property type="entry name" value="SpmB"/>
</dbReference>
<dbReference type="OrthoDB" id="9805623at2"/>
<dbReference type="AlphaFoldDB" id="A0A1M4X1M1"/>
<feature type="transmembrane region" description="Helical" evidence="1">
    <location>
        <begin position="153"/>
        <end position="174"/>
    </location>
</feature>
<proteinExistence type="predicted"/>
<protein>
    <submittedName>
        <fullName evidence="3">Spore maturation protein B</fullName>
    </submittedName>
</protein>
<dbReference type="RefSeq" id="WP_073342144.1">
    <property type="nucleotide sequence ID" value="NZ_FQVH01000007.1"/>
</dbReference>
<keyword evidence="4" id="KW-1185">Reference proteome</keyword>
<evidence type="ECO:0000259" key="2">
    <source>
        <dbReference type="Pfam" id="PF07670"/>
    </source>
</evidence>
<keyword evidence="1" id="KW-1133">Transmembrane helix</keyword>
<dbReference type="EMBL" id="FQVH01000007">
    <property type="protein sequence ID" value="SHE87401.1"/>
    <property type="molecule type" value="Genomic_DNA"/>
</dbReference>
<dbReference type="InterPro" id="IPR011642">
    <property type="entry name" value="Gate_dom"/>
</dbReference>
<feature type="transmembrane region" description="Helical" evidence="1">
    <location>
        <begin position="74"/>
        <end position="93"/>
    </location>
</feature>
<feature type="transmembrane region" description="Helical" evidence="1">
    <location>
        <begin position="7"/>
        <end position="25"/>
    </location>
</feature>
<name>A0A1M4X1M1_9THEO</name>
<reference evidence="3 4" key="1">
    <citation type="submission" date="2016-11" db="EMBL/GenBank/DDBJ databases">
        <authorList>
            <person name="Jaros S."/>
            <person name="Januszkiewicz K."/>
            <person name="Wedrychowicz H."/>
        </authorList>
    </citation>
    <scope>NUCLEOTIDE SEQUENCE [LARGE SCALE GENOMIC DNA]</scope>
    <source>
        <strain evidence="3 4">DSM 17918</strain>
    </source>
</reference>
<dbReference type="PANTHER" id="PTHR35793:SF2">
    <property type="entry name" value="INNER MEMBRANE PROTEIN YJIG"/>
    <property type="match status" value="1"/>
</dbReference>
<keyword evidence="1" id="KW-0812">Transmembrane</keyword>
<dbReference type="GO" id="GO:0005886">
    <property type="term" value="C:plasma membrane"/>
    <property type="evidence" value="ECO:0007669"/>
    <property type="project" value="TreeGrafter"/>
</dbReference>
<dbReference type="Proteomes" id="UP000184088">
    <property type="component" value="Unassembled WGS sequence"/>
</dbReference>
<evidence type="ECO:0000256" key="1">
    <source>
        <dbReference type="SAM" id="Phobius"/>
    </source>
</evidence>
<feature type="transmembrane region" description="Helical" evidence="1">
    <location>
        <begin position="118"/>
        <end position="141"/>
    </location>
</feature>
<evidence type="ECO:0000313" key="4">
    <source>
        <dbReference type="Proteomes" id="UP000184088"/>
    </source>
</evidence>